<evidence type="ECO:0000256" key="2">
    <source>
        <dbReference type="ARBA" id="ARBA00004514"/>
    </source>
</evidence>
<keyword evidence="4" id="KW-0072">Autophagy</keyword>
<dbReference type="EMBL" id="JBHFQA010000017">
    <property type="protein sequence ID" value="KAL2084522.1"/>
    <property type="molecule type" value="Genomic_DNA"/>
</dbReference>
<keyword evidence="8" id="KW-0539">Nucleus</keyword>
<keyword evidence="7" id="KW-0804">Transcription</keyword>
<evidence type="ECO:0000256" key="4">
    <source>
        <dbReference type="ARBA" id="ARBA00023006"/>
    </source>
</evidence>
<dbReference type="AlphaFoldDB" id="A0ABD1JBT4"/>
<dbReference type="GO" id="GO:0016604">
    <property type="term" value="C:nuclear body"/>
    <property type="evidence" value="ECO:0007669"/>
    <property type="project" value="UniProtKB-SubCell"/>
</dbReference>
<evidence type="ECO:0000313" key="13">
    <source>
        <dbReference type="Proteomes" id="UP001591681"/>
    </source>
</evidence>
<dbReference type="GO" id="GO:0031410">
    <property type="term" value="C:cytoplasmic vesicle"/>
    <property type="evidence" value="ECO:0007669"/>
    <property type="project" value="UniProtKB-KW"/>
</dbReference>
<evidence type="ECO:0000256" key="5">
    <source>
        <dbReference type="ARBA" id="ARBA00023015"/>
    </source>
</evidence>
<dbReference type="GO" id="GO:0006914">
    <property type="term" value="P:autophagy"/>
    <property type="evidence" value="ECO:0007669"/>
    <property type="project" value="UniProtKB-KW"/>
</dbReference>
<keyword evidence="5" id="KW-0805">Transcription regulation</keyword>
<sequence length="304" mass="32982">MTKAPRPLPSPAGSTSPALPQPSRSPPDTATMFQRFTSILFGDSAEDIRAGMAQPGFDEKEDDEEWILVNCLAEACAGSCGDGLVEISPEDLADLEAPSPDRPLRSYSCSSLDSAADTDPDPEDGGFLRLDVEGRGEGDDDDEEDEGGDGELLGCALEESWFITPPPCFTAGGRAPVLLETSPLENLLIEHPSMSVYAVHNPHHGSRPLAKESSRDPSLHRTEIQRRPSHSTGCYAAALAAHASLLAQVKHGRVAQRIRDNVERQQLSRNALRRLNMLREGRARQAKTTTSGLVHQPGQRHFNY</sequence>
<comment type="subcellular location">
    <subcellularLocation>
        <location evidence="2">Cytoplasm</location>
        <location evidence="2">Cytosol</location>
    </subcellularLocation>
    <subcellularLocation>
        <location evidence="1">Cytoplasmic vesicle</location>
        <location evidence="1">Autophagosome</location>
    </subcellularLocation>
    <subcellularLocation>
        <location evidence="10">Nucleus</location>
        <location evidence="10">Nuclear body</location>
    </subcellularLocation>
</comment>
<feature type="region of interest" description="Disordered" evidence="11">
    <location>
        <begin position="1"/>
        <end position="30"/>
    </location>
</feature>
<dbReference type="Proteomes" id="UP001591681">
    <property type="component" value="Unassembled WGS sequence"/>
</dbReference>
<feature type="region of interest" description="Disordered" evidence="11">
    <location>
        <begin position="201"/>
        <end position="230"/>
    </location>
</feature>
<comment type="caution">
    <text evidence="12">The sequence shown here is derived from an EMBL/GenBank/DDBJ whole genome shotgun (WGS) entry which is preliminary data.</text>
</comment>
<gene>
    <name evidence="12" type="ORF">ACEWY4_020040</name>
</gene>
<evidence type="ECO:0000256" key="6">
    <source>
        <dbReference type="ARBA" id="ARBA00023159"/>
    </source>
</evidence>
<feature type="region of interest" description="Disordered" evidence="11">
    <location>
        <begin position="94"/>
        <end position="151"/>
    </location>
</feature>
<evidence type="ECO:0000256" key="11">
    <source>
        <dbReference type="SAM" id="MobiDB-lite"/>
    </source>
</evidence>
<evidence type="ECO:0000256" key="1">
    <source>
        <dbReference type="ARBA" id="ARBA00004419"/>
    </source>
</evidence>
<feature type="compositionally biased region" description="Acidic residues" evidence="11">
    <location>
        <begin position="138"/>
        <end position="149"/>
    </location>
</feature>
<evidence type="ECO:0000256" key="8">
    <source>
        <dbReference type="ARBA" id="ARBA00023242"/>
    </source>
</evidence>
<evidence type="ECO:0000313" key="12">
    <source>
        <dbReference type="EMBL" id="KAL2084522.1"/>
    </source>
</evidence>
<keyword evidence="3" id="KW-0963">Cytoplasm</keyword>
<dbReference type="PANTHER" id="PTHR31671:SF0">
    <property type="entry name" value="TUMOR PROTEIN P53-INDUCIBLE NUCLEAR PROTEIN 1"/>
    <property type="match status" value="1"/>
</dbReference>
<feature type="compositionally biased region" description="Pro residues" evidence="11">
    <location>
        <begin position="1"/>
        <end position="10"/>
    </location>
</feature>
<name>A0ABD1JBT4_9TELE</name>
<evidence type="ECO:0000256" key="7">
    <source>
        <dbReference type="ARBA" id="ARBA00023163"/>
    </source>
</evidence>
<accession>A0ABD1JBT4</accession>
<reference evidence="12 13" key="1">
    <citation type="submission" date="2024-09" db="EMBL/GenBank/DDBJ databases">
        <title>A chromosome-level genome assembly of Gray's grenadier anchovy, Coilia grayii.</title>
        <authorList>
            <person name="Fu Z."/>
        </authorList>
    </citation>
    <scope>NUCLEOTIDE SEQUENCE [LARGE SCALE GENOMIC DNA]</scope>
    <source>
        <strain evidence="12">G4</strain>
        <tissue evidence="12">Muscle</tissue>
    </source>
</reference>
<evidence type="ECO:0000256" key="9">
    <source>
        <dbReference type="ARBA" id="ARBA00023329"/>
    </source>
</evidence>
<feature type="compositionally biased region" description="Basic and acidic residues" evidence="11">
    <location>
        <begin position="209"/>
        <end position="226"/>
    </location>
</feature>
<dbReference type="Pfam" id="PF14839">
    <property type="entry name" value="DOR"/>
    <property type="match status" value="1"/>
</dbReference>
<proteinExistence type="predicted"/>
<keyword evidence="6" id="KW-0010">Activator</keyword>
<organism evidence="12 13">
    <name type="scientific">Coilia grayii</name>
    <name type="common">Gray's grenadier anchovy</name>
    <dbReference type="NCBI Taxonomy" id="363190"/>
    <lineage>
        <taxon>Eukaryota</taxon>
        <taxon>Metazoa</taxon>
        <taxon>Chordata</taxon>
        <taxon>Craniata</taxon>
        <taxon>Vertebrata</taxon>
        <taxon>Euteleostomi</taxon>
        <taxon>Actinopterygii</taxon>
        <taxon>Neopterygii</taxon>
        <taxon>Teleostei</taxon>
        <taxon>Clupei</taxon>
        <taxon>Clupeiformes</taxon>
        <taxon>Clupeoidei</taxon>
        <taxon>Engraulidae</taxon>
        <taxon>Coilinae</taxon>
        <taxon>Coilia</taxon>
    </lineage>
</organism>
<dbReference type="GO" id="GO:0005776">
    <property type="term" value="C:autophagosome"/>
    <property type="evidence" value="ECO:0007669"/>
    <property type="project" value="UniProtKB-SubCell"/>
</dbReference>
<keyword evidence="13" id="KW-1185">Reference proteome</keyword>
<dbReference type="InterPro" id="IPR029431">
    <property type="entry name" value="TP53INP"/>
</dbReference>
<feature type="region of interest" description="Disordered" evidence="11">
    <location>
        <begin position="281"/>
        <end position="304"/>
    </location>
</feature>
<evidence type="ECO:0000256" key="10">
    <source>
        <dbReference type="ARBA" id="ARBA00034306"/>
    </source>
</evidence>
<evidence type="ECO:0000256" key="3">
    <source>
        <dbReference type="ARBA" id="ARBA00022490"/>
    </source>
</evidence>
<dbReference type="PANTHER" id="PTHR31671">
    <property type="entry name" value="DIABETES AND OBESITY REGULATED, ISOFORM G"/>
    <property type="match status" value="1"/>
</dbReference>
<keyword evidence="9" id="KW-0968">Cytoplasmic vesicle</keyword>
<dbReference type="GO" id="GO:0005829">
    <property type="term" value="C:cytosol"/>
    <property type="evidence" value="ECO:0007669"/>
    <property type="project" value="UniProtKB-SubCell"/>
</dbReference>
<evidence type="ECO:0008006" key="14">
    <source>
        <dbReference type="Google" id="ProtNLM"/>
    </source>
</evidence>
<protein>
    <recommendedName>
        <fullName evidence="14">Tumor protein p53-inducible nuclear protein 1</fullName>
    </recommendedName>
</protein>